<protein>
    <recommendedName>
        <fullName evidence="4">DUF4194 domain-containing protein</fullName>
    </recommendedName>
</protein>
<dbReference type="InterPro" id="IPR025449">
    <property type="entry name" value="JetB"/>
</dbReference>
<dbReference type="RefSeq" id="WP_064481088.1">
    <property type="nucleotide sequence ID" value="NZ_CP015641.1"/>
</dbReference>
<evidence type="ECO:0000313" key="3">
    <source>
        <dbReference type="Proteomes" id="UP000077787"/>
    </source>
</evidence>
<sequence>MSDKDDQIATAPSLFDQFRPAEAPAATEWENPAEELDIRLPEDDAALADEDEGLNTTEPLITCKSETGSMPGDARRAMRYLLNTGVVREEKKRLTFESLCRHEKLIGEHLGNMYLYMLLDQKAGIAILLEQEVTDPDSDEEDEDEGSGLVGKRTLSLYDTLLLLVLRKYYQERESAGEQKVVIDIDSIAALLTPFVKLTNNSALERKQLNGSLKLMREKRLLASIRGSDDRVEITPVIRYVVNADFLTKLLSEYEQLAAQSGALQQEVGEDV</sequence>
<dbReference type="AlphaFoldDB" id="A0A172WNH9"/>
<reference evidence="2 3" key="1">
    <citation type="submission" date="2016-05" db="EMBL/GenBank/DDBJ databases">
        <title>Genome sequence of Pseudomonas stutzeri 273 and identification of the exopolysaccharide biosynthesis locus.</title>
        <authorList>
            <person name="Wu S."/>
            <person name="Sun C."/>
        </authorList>
    </citation>
    <scope>NUCLEOTIDE SEQUENCE [LARGE SCALE GENOMIC DNA]</scope>
    <source>
        <strain evidence="2 3">273</strain>
    </source>
</reference>
<dbReference type="OrthoDB" id="8611811at2"/>
<name>A0A172WNH9_STUST</name>
<evidence type="ECO:0008006" key="4">
    <source>
        <dbReference type="Google" id="ProtNLM"/>
    </source>
</evidence>
<proteinExistence type="predicted"/>
<evidence type="ECO:0000313" key="2">
    <source>
        <dbReference type="EMBL" id="ANF25028.1"/>
    </source>
</evidence>
<organism evidence="2 3">
    <name type="scientific">Stutzerimonas stutzeri</name>
    <name type="common">Pseudomonas stutzeri</name>
    <dbReference type="NCBI Taxonomy" id="316"/>
    <lineage>
        <taxon>Bacteria</taxon>
        <taxon>Pseudomonadati</taxon>
        <taxon>Pseudomonadota</taxon>
        <taxon>Gammaproteobacteria</taxon>
        <taxon>Pseudomonadales</taxon>
        <taxon>Pseudomonadaceae</taxon>
        <taxon>Stutzerimonas</taxon>
    </lineage>
</organism>
<dbReference type="Proteomes" id="UP000077787">
    <property type="component" value="Chromosome"/>
</dbReference>
<evidence type="ECO:0000256" key="1">
    <source>
        <dbReference type="SAM" id="MobiDB-lite"/>
    </source>
</evidence>
<gene>
    <name evidence="2" type="ORF">PS273GM_07605</name>
</gene>
<dbReference type="Pfam" id="PF13835">
    <property type="entry name" value="DUF4194"/>
    <property type="match status" value="1"/>
</dbReference>
<dbReference type="EMBL" id="CP015641">
    <property type="protein sequence ID" value="ANF25028.1"/>
    <property type="molecule type" value="Genomic_DNA"/>
</dbReference>
<feature type="region of interest" description="Disordered" evidence="1">
    <location>
        <begin position="1"/>
        <end position="35"/>
    </location>
</feature>
<accession>A0A172WNH9</accession>